<dbReference type="EMBL" id="CM003371">
    <property type="protein sequence ID" value="KOM30676.1"/>
    <property type="molecule type" value="Genomic_DNA"/>
</dbReference>
<reference evidence="3" key="1">
    <citation type="journal article" date="2015" name="Proc. Natl. Acad. Sci. U.S.A.">
        <title>Genome sequencing of adzuki bean (Vigna angularis) provides insight into high starch and low fat accumulation and domestication.</title>
        <authorList>
            <person name="Yang K."/>
            <person name="Tian Z."/>
            <person name="Chen C."/>
            <person name="Luo L."/>
            <person name="Zhao B."/>
            <person name="Wang Z."/>
            <person name="Yu L."/>
            <person name="Li Y."/>
            <person name="Sun Y."/>
            <person name="Li W."/>
            <person name="Chen Y."/>
            <person name="Li Y."/>
            <person name="Zhang Y."/>
            <person name="Ai D."/>
            <person name="Zhao J."/>
            <person name="Shang C."/>
            <person name="Ma Y."/>
            <person name="Wu B."/>
            <person name="Wang M."/>
            <person name="Gao L."/>
            <person name="Sun D."/>
            <person name="Zhang P."/>
            <person name="Guo F."/>
            <person name="Wang W."/>
            <person name="Li Y."/>
            <person name="Wang J."/>
            <person name="Varshney R.K."/>
            <person name="Wang J."/>
            <person name="Ling H.Q."/>
            <person name="Wan P."/>
        </authorList>
    </citation>
    <scope>NUCLEOTIDE SEQUENCE</scope>
    <source>
        <strain evidence="3">cv. Jingnong 6</strain>
    </source>
</reference>
<dbReference type="Gramene" id="KOM30676">
    <property type="protein sequence ID" value="KOM30676"/>
    <property type="gene ID" value="LR48_Vigan01g023000"/>
</dbReference>
<organism evidence="2 3">
    <name type="scientific">Phaseolus angularis</name>
    <name type="common">Azuki bean</name>
    <name type="synonym">Vigna angularis</name>
    <dbReference type="NCBI Taxonomy" id="3914"/>
    <lineage>
        <taxon>Eukaryota</taxon>
        <taxon>Viridiplantae</taxon>
        <taxon>Streptophyta</taxon>
        <taxon>Embryophyta</taxon>
        <taxon>Tracheophyta</taxon>
        <taxon>Spermatophyta</taxon>
        <taxon>Magnoliopsida</taxon>
        <taxon>eudicotyledons</taxon>
        <taxon>Gunneridae</taxon>
        <taxon>Pentapetalae</taxon>
        <taxon>rosids</taxon>
        <taxon>fabids</taxon>
        <taxon>Fabales</taxon>
        <taxon>Fabaceae</taxon>
        <taxon>Papilionoideae</taxon>
        <taxon>50 kb inversion clade</taxon>
        <taxon>NPAAA clade</taxon>
        <taxon>indigoferoid/millettioid clade</taxon>
        <taxon>Phaseoleae</taxon>
        <taxon>Vigna</taxon>
    </lineage>
</organism>
<feature type="compositionally biased region" description="Basic and acidic residues" evidence="1">
    <location>
        <begin position="67"/>
        <end position="91"/>
    </location>
</feature>
<accession>A0A0L9TJM5</accession>
<name>A0A0L9TJM5_PHAAN</name>
<evidence type="ECO:0000313" key="3">
    <source>
        <dbReference type="Proteomes" id="UP000053144"/>
    </source>
</evidence>
<sequence>MGDHEGAGVENKFGIRSHGLHWATVKREKPLKASLGMQRLFATSGTERSQAVGAVGTERSHAVGAEGTKRSHAMDRDRTVTGSETMRRKPNDWMNQTTTLNNE</sequence>
<dbReference type="Proteomes" id="UP000053144">
    <property type="component" value="Chromosome 1"/>
</dbReference>
<protein>
    <submittedName>
        <fullName evidence="2">Uncharacterized protein</fullName>
    </submittedName>
</protein>
<feature type="region of interest" description="Disordered" evidence="1">
    <location>
        <begin position="45"/>
        <end position="103"/>
    </location>
</feature>
<evidence type="ECO:0000313" key="2">
    <source>
        <dbReference type="EMBL" id="KOM30676.1"/>
    </source>
</evidence>
<feature type="compositionally biased region" description="Polar residues" evidence="1">
    <location>
        <begin position="93"/>
        <end position="103"/>
    </location>
</feature>
<evidence type="ECO:0000256" key="1">
    <source>
        <dbReference type="SAM" id="MobiDB-lite"/>
    </source>
</evidence>
<gene>
    <name evidence="2" type="ORF">LR48_Vigan01g023000</name>
</gene>
<proteinExistence type="predicted"/>
<dbReference type="AlphaFoldDB" id="A0A0L9TJM5"/>